<organism evidence="9 10">
    <name type="scientific">Candidatus Nomurabacteria bacterium GW2011_GWB1_40_7</name>
    <dbReference type="NCBI Taxonomy" id="1618744"/>
    <lineage>
        <taxon>Bacteria</taxon>
        <taxon>Candidatus Nomuraibacteriota</taxon>
    </lineage>
</organism>
<keyword evidence="4 7" id="KW-0812">Transmembrane</keyword>
<evidence type="ECO:0000256" key="7">
    <source>
        <dbReference type="RuleBase" id="RU367016"/>
    </source>
</evidence>
<feature type="transmembrane region" description="Helical" evidence="7">
    <location>
        <begin position="102"/>
        <end position="121"/>
    </location>
</feature>
<dbReference type="GO" id="GO:0005886">
    <property type="term" value="C:plasma membrane"/>
    <property type="evidence" value="ECO:0007669"/>
    <property type="project" value="UniProtKB-SubCell"/>
</dbReference>
<evidence type="ECO:0000313" key="10">
    <source>
        <dbReference type="Proteomes" id="UP000034452"/>
    </source>
</evidence>
<reference evidence="9 10" key="1">
    <citation type="journal article" date="2015" name="Nature">
        <title>rRNA introns, odd ribosomes, and small enigmatic genomes across a large radiation of phyla.</title>
        <authorList>
            <person name="Brown C.T."/>
            <person name="Hug L.A."/>
            <person name="Thomas B.C."/>
            <person name="Sharon I."/>
            <person name="Castelle C.J."/>
            <person name="Singh A."/>
            <person name="Wilkins M.J."/>
            <person name="Williams K.H."/>
            <person name="Banfield J.F."/>
        </authorList>
    </citation>
    <scope>NUCLEOTIDE SEQUENCE [LARGE SCALE GENOMIC DNA]</scope>
</reference>
<dbReference type="PANTHER" id="PTHR30353">
    <property type="entry name" value="INNER MEMBRANE PROTEIN DEDA-RELATED"/>
    <property type="match status" value="1"/>
</dbReference>
<protein>
    <submittedName>
        <fullName evidence="9">DedA family protein</fullName>
    </submittedName>
</protein>
<name>A0A0G0W5T7_9BACT</name>
<dbReference type="AlphaFoldDB" id="A0A0G0W5T7"/>
<dbReference type="PANTHER" id="PTHR30353:SF15">
    <property type="entry name" value="INNER MEMBRANE PROTEIN YABI"/>
    <property type="match status" value="1"/>
</dbReference>
<evidence type="ECO:0000256" key="1">
    <source>
        <dbReference type="ARBA" id="ARBA00004651"/>
    </source>
</evidence>
<comment type="similarity">
    <text evidence="2 7">Belongs to the DedA family.</text>
</comment>
<feature type="transmembrane region" description="Helical" evidence="7">
    <location>
        <begin position="141"/>
        <end position="159"/>
    </location>
</feature>
<feature type="domain" description="VTT" evidence="8">
    <location>
        <begin position="30"/>
        <end position="152"/>
    </location>
</feature>
<comment type="subcellular location">
    <subcellularLocation>
        <location evidence="1 7">Cell membrane</location>
        <topology evidence="1 7">Multi-pass membrane protein</topology>
    </subcellularLocation>
</comment>
<proteinExistence type="inferred from homology"/>
<dbReference type="InterPro" id="IPR032818">
    <property type="entry name" value="DedA-like"/>
</dbReference>
<keyword evidence="6 7" id="KW-0472">Membrane</keyword>
<accession>A0A0G0W5T7</accession>
<dbReference type="InterPro" id="IPR032816">
    <property type="entry name" value="VTT_dom"/>
</dbReference>
<evidence type="ECO:0000256" key="6">
    <source>
        <dbReference type="ARBA" id="ARBA00023136"/>
    </source>
</evidence>
<evidence type="ECO:0000256" key="5">
    <source>
        <dbReference type="ARBA" id="ARBA00022989"/>
    </source>
</evidence>
<dbReference type="Proteomes" id="UP000034452">
    <property type="component" value="Unassembled WGS sequence"/>
</dbReference>
<evidence type="ECO:0000256" key="4">
    <source>
        <dbReference type="ARBA" id="ARBA00022692"/>
    </source>
</evidence>
<dbReference type="Pfam" id="PF09335">
    <property type="entry name" value="VTT_dom"/>
    <property type="match status" value="1"/>
</dbReference>
<comment type="caution">
    <text evidence="9">The sequence shown here is derived from an EMBL/GenBank/DDBJ whole genome shotgun (WGS) entry which is preliminary data.</text>
</comment>
<keyword evidence="3 7" id="KW-1003">Cell membrane</keyword>
<dbReference type="EMBL" id="LBZL01000003">
    <property type="protein sequence ID" value="KKR70602.1"/>
    <property type="molecule type" value="Genomic_DNA"/>
</dbReference>
<evidence type="ECO:0000259" key="8">
    <source>
        <dbReference type="Pfam" id="PF09335"/>
    </source>
</evidence>
<evidence type="ECO:0000256" key="3">
    <source>
        <dbReference type="ARBA" id="ARBA00022475"/>
    </source>
</evidence>
<feature type="transmembrane region" description="Helical" evidence="7">
    <location>
        <begin position="21"/>
        <end position="43"/>
    </location>
</feature>
<sequence length="203" mass="23669">MHTVNLLTRLIEDHQILAYGIIYLGLLFEGEFFLISAGILAHLGALNVWLGLLIALLGGLSKTFMGYALGEFLYKIFNHHKFFKYIQKRVYIILPRFKTKPFWSIFISKFIAGANNVVIIFSGYEKIDYKKFLKAEISATIIWTPLVLFLGYIFSYAALQISREIWKFLMVVLTLYIIFILFDKLVGWLYELFEESYEENSES</sequence>
<feature type="transmembrane region" description="Helical" evidence="7">
    <location>
        <begin position="49"/>
        <end position="74"/>
    </location>
</feature>
<evidence type="ECO:0000256" key="2">
    <source>
        <dbReference type="ARBA" id="ARBA00010792"/>
    </source>
</evidence>
<feature type="transmembrane region" description="Helical" evidence="7">
    <location>
        <begin position="168"/>
        <end position="190"/>
    </location>
</feature>
<keyword evidence="5 7" id="KW-1133">Transmembrane helix</keyword>
<evidence type="ECO:0000313" key="9">
    <source>
        <dbReference type="EMBL" id="KKR70602.1"/>
    </source>
</evidence>
<gene>
    <name evidence="9" type="ORF">UU13_C0003G0046</name>
</gene>